<feature type="domain" description="Peptidase M24" evidence="1">
    <location>
        <begin position="153"/>
        <end position="367"/>
    </location>
</feature>
<dbReference type="PANTHER" id="PTHR46112:SF3">
    <property type="entry name" value="AMINOPEPTIDASE YPDF"/>
    <property type="match status" value="1"/>
</dbReference>
<name>A0ABD5UHG7_9EURY</name>
<dbReference type="InterPro" id="IPR000994">
    <property type="entry name" value="Pept_M24"/>
</dbReference>
<dbReference type="Proteomes" id="UP001596333">
    <property type="component" value="Unassembled WGS sequence"/>
</dbReference>
<dbReference type="Gene3D" id="3.40.350.10">
    <property type="entry name" value="Creatinase/prolidase N-terminal domain"/>
    <property type="match status" value="1"/>
</dbReference>
<dbReference type="InterPro" id="IPR050659">
    <property type="entry name" value="Peptidase_M24B"/>
</dbReference>
<organism evidence="3 4">
    <name type="scientific">Halorubrum trueperi</name>
    <dbReference type="NCBI Taxonomy" id="2004704"/>
    <lineage>
        <taxon>Archaea</taxon>
        <taxon>Methanobacteriati</taxon>
        <taxon>Methanobacteriota</taxon>
        <taxon>Stenosarchaea group</taxon>
        <taxon>Halobacteria</taxon>
        <taxon>Halobacteriales</taxon>
        <taxon>Haloferacaceae</taxon>
        <taxon>Halorubrum</taxon>
    </lineage>
</organism>
<accession>A0ABD5UHG7</accession>
<gene>
    <name evidence="3" type="ORF">ACFQEY_06865</name>
</gene>
<dbReference type="Pfam" id="PF00557">
    <property type="entry name" value="Peptidase_M24"/>
    <property type="match status" value="1"/>
</dbReference>
<proteinExistence type="predicted"/>
<evidence type="ECO:0000313" key="3">
    <source>
        <dbReference type="EMBL" id="MFC6888738.1"/>
    </source>
</evidence>
<dbReference type="Gene3D" id="3.90.230.10">
    <property type="entry name" value="Creatinase/methionine aminopeptidase superfamily"/>
    <property type="match status" value="1"/>
</dbReference>
<dbReference type="PRINTS" id="PR00599">
    <property type="entry name" value="MAPEPTIDASE"/>
</dbReference>
<dbReference type="EMBL" id="JBHSXI010000008">
    <property type="protein sequence ID" value="MFC6888738.1"/>
    <property type="molecule type" value="Genomic_DNA"/>
</dbReference>
<comment type="caution">
    <text evidence="3">The sequence shown here is derived from an EMBL/GenBank/DDBJ whole genome shotgun (WGS) entry which is preliminary data.</text>
</comment>
<dbReference type="SUPFAM" id="SSF53092">
    <property type="entry name" value="Creatinase/prolidase N-terminal domain"/>
    <property type="match status" value="1"/>
</dbReference>
<evidence type="ECO:0000259" key="1">
    <source>
        <dbReference type="Pfam" id="PF00557"/>
    </source>
</evidence>
<protein>
    <submittedName>
        <fullName evidence="3">M24 family metallopeptidase</fullName>
    </submittedName>
</protein>
<dbReference type="RefSeq" id="WP_379766269.1">
    <property type="nucleotide sequence ID" value="NZ_JBHSXI010000008.1"/>
</dbReference>
<dbReference type="InterPro" id="IPR029149">
    <property type="entry name" value="Creatin/AminoP/Spt16_N"/>
</dbReference>
<evidence type="ECO:0000259" key="2">
    <source>
        <dbReference type="Pfam" id="PF01321"/>
    </source>
</evidence>
<feature type="domain" description="Creatinase N-terminal" evidence="2">
    <location>
        <begin position="11"/>
        <end position="143"/>
    </location>
</feature>
<dbReference type="InterPro" id="IPR001714">
    <property type="entry name" value="Pept_M24_MAP"/>
</dbReference>
<reference evidence="3 4" key="1">
    <citation type="journal article" date="2019" name="Int. J. Syst. Evol. Microbiol.">
        <title>The Global Catalogue of Microorganisms (GCM) 10K type strain sequencing project: providing services to taxonomists for standard genome sequencing and annotation.</title>
        <authorList>
            <consortium name="The Broad Institute Genomics Platform"/>
            <consortium name="The Broad Institute Genome Sequencing Center for Infectious Disease"/>
            <person name="Wu L."/>
            <person name="Ma J."/>
        </authorList>
    </citation>
    <scope>NUCLEOTIDE SEQUENCE [LARGE SCALE GENOMIC DNA]</scope>
    <source>
        <strain evidence="3 4">Y73</strain>
    </source>
</reference>
<keyword evidence="4" id="KW-1185">Reference proteome</keyword>
<dbReference type="AlphaFoldDB" id="A0ABD5UHG7"/>
<sequence length="384" mass="42607">MAREPSVYEERIENVRKELKRQGGKALILPPGDDQFYLAGNPELQIQPRHTFFVLPSDGDPFLFMSSNNERNIRELTPIEDIVIWDDDDDPVEALMDALSSLGLTSEDTVFIDEQMWALFVDDLHKILDAEIELADDIVMQQRIQKDQYEIDAIERACEIVDEVSEEIRGLDAVGMTENELVAEIQYRMQEKGGDSGLASFPVAVASGPNGAKPSYYPARDLGRREIRPNEPVVLDFGASVNGYLSDQARVVVYEGEPPEPFKEAYEVVLEAQQAAVEAIEPGVVASEIDEVARSIIEDAGYGEQFLHVTGHGVGLGVHEPPFLMSGQYIGEGNAIELQPGMVVTVEPAIYSDDWGIRIEDDVLVEEGGSRRLTDSDHGWKSLD</sequence>
<evidence type="ECO:0000313" key="4">
    <source>
        <dbReference type="Proteomes" id="UP001596333"/>
    </source>
</evidence>
<dbReference type="Pfam" id="PF01321">
    <property type="entry name" value="Creatinase_N"/>
    <property type="match status" value="1"/>
</dbReference>
<dbReference type="PANTHER" id="PTHR46112">
    <property type="entry name" value="AMINOPEPTIDASE"/>
    <property type="match status" value="1"/>
</dbReference>
<dbReference type="InterPro" id="IPR036005">
    <property type="entry name" value="Creatinase/aminopeptidase-like"/>
</dbReference>
<dbReference type="InterPro" id="IPR000587">
    <property type="entry name" value="Creatinase_N"/>
</dbReference>
<dbReference type="SUPFAM" id="SSF55920">
    <property type="entry name" value="Creatinase/aminopeptidase"/>
    <property type="match status" value="1"/>
</dbReference>